<dbReference type="EnsemblProtists" id="PYU1_T001405">
    <property type="protein sequence ID" value="PYU1_T001405"/>
    <property type="gene ID" value="PYU1_G001405"/>
</dbReference>
<dbReference type="PANTHER" id="PTHR35796">
    <property type="entry name" value="HYPOTHETICAL CYTOSOLIC PROTEIN"/>
    <property type="match status" value="1"/>
</dbReference>
<evidence type="ECO:0000313" key="2">
    <source>
        <dbReference type="EnsemblProtists" id="PYU1_T001405"/>
    </source>
</evidence>
<dbReference type="PANTHER" id="PTHR35796:SF3">
    <property type="entry name" value="BHLH DOMAIN-CONTAINING PROTEIN"/>
    <property type="match status" value="1"/>
</dbReference>
<organism evidence="2 3">
    <name type="scientific">Globisporangium ultimum (strain ATCC 200006 / CBS 805.95 / DAOM BR144)</name>
    <name type="common">Pythium ultimum</name>
    <dbReference type="NCBI Taxonomy" id="431595"/>
    <lineage>
        <taxon>Eukaryota</taxon>
        <taxon>Sar</taxon>
        <taxon>Stramenopiles</taxon>
        <taxon>Oomycota</taxon>
        <taxon>Peronosporomycetes</taxon>
        <taxon>Pythiales</taxon>
        <taxon>Pythiaceae</taxon>
        <taxon>Globisporangium</taxon>
    </lineage>
</organism>
<reference evidence="2" key="3">
    <citation type="submission" date="2015-02" db="UniProtKB">
        <authorList>
            <consortium name="EnsemblProtists"/>
        </authorList>
    </citation>
    <scope>IDENTIFICATION</scope>
    <source>
        <strain evidence="2">DAOM BR144</strain>
    </source>
</reference>
<evidence type="ECO:0000313" key="3">
    <source>
        <dbReference type="Proteomes" id="UP000019132"/>
    </source>
</evidence>
<keyword evidence="3" id="KW-1185">Reference proteome</keyword>
<protein>
    <recommendedName>
        <fullName evidence="4">M96 mating-specific protein family</fullName>
    </recommendedName>
</protein>
<dbReference type="EMBL" id="GL376626">
    <property type="status" value="NOT_ANNOTATED_CDS"/>
    <property type="molecule type" value="Genomic_DNA"/>
</dbReference>
<name>K3W8W4_GLOUD</name>
<dbReference type="VEuPathDB" id="FungiDB:PYU1_G001405"/>
<evidence type="ECO:0008006" key="4">
    <source>
        <dbReference type="Google" id="ProtNLM"/>
    </source>
</evidence>
<dbReference type="Proteomes" id="UP000019132">
    <property type="component" value="Unassembled WGS sequence"/>
</dbReference>
<dbReference type="AlphaFoldDB" id="K3W8W4"/>
<feature type="region of interest" description="Disordered" evidence="1">
    <location>
        <begin position="47"/>
        <end position="66"/>
    </location>
</feature>
<dbReference type="InParanoid" id="K3W8W4"/>
<dbReference type="HOGENOM" id="CLU_027764_2_1_1"/>
<reference evidence="3" key="2">
    <citation type="submission" date="2010-04" db="EMBL/GenBank/DDBJ databases">
        <authorList>
            <person name="Buell R."/>
            <person name="Hamilton J."/>
            <person name="Hostetler J."/>
        </authorList>
    </citation>
    <scope>NUCLEOTIDE SEQUENCE [LARGE SCALE GENOMIC DNA]</scope>
    <source>
        <strain evidence="3">DAOM:BR144</strain>
    </source>
</reference>
<evidence type="ECO:0000256" key="1">
    <source>
        <dbReference type="SAM" id="MobiDB-lite"/>
    </source>
</evidence>
<proteinExistence type="predicted"/>
<reference evidence="3" key="1">
    <citation type="journal article" date="2010" name="Genome Biol.">
        <title>Genome sequence of the necrotrophic plant pathogen Pythium ultimum reveals original pathogenicity mechanisms and effector repertoire.</title>
        <authorList>
            <person name="Levesque C.A."/>
            <person name="Brouwer H."/>
            <person name="Cano L."/>
            <person name="Hamilton J.P."/>
            <person name="Holt C."/>
            <person name="Huitema E."/>
            <person name="Raffaele S."/>
            <person name="Robideau G.P."/>
            <person name="Thines M."/>
            <person name="Win J."/>
            <person name="Zerillo M.M."/>
            <person name="Beakes G.W."/>
            <person name="Boore J.L."/>
            <person name="Busam D."/>
            <person name="Dumas B."/>
            <person name="Ferriera S."/>
            <person name="Fuerstenberg S.I."/>
            <person name="Gachon C.M."/>
            <person name="Gaulin E."/>
            <person name="Govers F."/>
            <person name="Grenville-Briggs L."/>
            <person name="Horner N."/>
            <person name="Hostetler J."/>
            <person name="Jiang R.H."/>
            <person name="Johnson J."/>
            <person name="Krajaejun T."/>
            <person name="Lin H."/>
            <person name="Meijer H.J."/>
            <person name="Moore B."/>
            <person name="Morris P."/>
            <person name="Phuntmart V."/>
            <person name="Puiu D."/>
            <person name="Shetty J."/>
            <person name="Stajich J.E."/>
            <person name="Tripathy S."/>
            <person name="Wawra S."/>
            <person name="van West P."/>
            <person name="Whitty B.R."/>
            <person name="Coutinho P.M."/>
            <person name="Henrissat B."/>
            <person name="Martin F."/>
            <person name="Thomas P.D."/>
            <person name="Tyler B.M."/>
            <person name="De Vries R.P."/>
            <person name="Kamoun S."/>
            <person name="Yandell M."/>
            <person name="Tisserat N."/>
            <person name="Buell C.R."/>
        </authorList>
    </citation>
    <scope>NUCLEOTIDE SEQUENCE</scope>
    <source>
        <strain evidence="3">DAOM:BR144</strain>
    </source>
</reference>
<sequence>MAPPLVTDDDDALQAVLAFVDAFDSPVPSPRGHVDFRSGHALESGVAPTAHDAAREDEPNDQEPRLLLSTTTTTALTSISSTRNSRTITTTTFAQRPTRQKPAKINTNKARDERKAELLYLRRQVLELTSKLRTLQAQDGGRSARRGIVNCGGDLTFQIPIRATQQLLPLPSQPQWNRNAPSAGINSSNVSCDVWQDIAARQNARRIASERENVRLRLVLESQLKVARSLEKFLIKTTSTREIEKCVQIQNQYVPSVESPPPDPTDATVFEELLTGVAQSYAEVDALFAANGLARMETTTSVDAQMRTDRAGYAMCLEVLVNKLLPFDLHVTSATVWNHYVYAKDRIPNRSYSHSTRHKKDGSEDTIVEHFTLRIEVNESSSHNYTKMDDEPLTGVKFLEKGYIVIKRPTRSDESAYALLQTCYIATPVMTVEMAHLDPLKVGTIIDLALAATEANIKSSHQMIEDMLLEQSVANSF</sequence>
<accession>K3W8W4</accession>